<comment type="caution">
    <text evidence="1">The sequence shown here is derived from an EMBL/GenBank/DDBJ whole genome shotgun (WGS) entry which is preliminary data.</text>
</comment>
<name>A0A9P6AGH8_9AGAM</name>
<dbReference type="Pfam" id="PF18758">
    <property type="entry name" value="KDZ"/>
    <property type="match status" value="1"/>
</dbReference>
<accession>A0A9P6AGH8</accession>
<evidence type="ECO:0000313" key="1">
    <source>
        <dbReference type="EMBL" id="KAF9505368.1"/>
    </source>
</evidence>
<protein>
    <submittedName>
        <fullName evidence="1">Uncharacterized protein</fullName>
    </submittedName>
</protein>
<dbReference type="InterPro" id="IPR040521">
    <property type="entry name" value="KDZ"/>
</dbReference>
<keyword evidence="2" id="KW-1185">Reference proteome</keyword>
<organism evidence="1 2">
    <name type="scientific">Hydnum rufescens UP504</name>
    <dbReference type="NCBI Taxonomy" id="1448309"/>
    <lineage>
        <taxon>Eukaryota</taxon>
        <taxon>Fungi</taxon>
        <taxon>Dikarya</taxon>
        <taxon>Basidiomycota</taxon>
        <taxon>Agaricomycotina</taxon>
        <taxon>Agaricomycetes</taxon>
        <taxon>Cantharellales</taxon>
        <taxon>Hydnaceae</taxon>
        <taxon>Hydnum</taxon>
    </lineage>
</organism>
<sequence>MDQSLKKWNFMPDWSPHLKWGISIFHTYGHQWMCQLWYHPRKSTIWGPSDGEGVTGYHRCLFILNLQVECIDEEKWGDFGKWLQVHVDQAQSWLDEAREKLAESTFSIKYLLHQFKEQCAYHSKPIMQQSKTQGAHAIEHILSLQSMLEAQQENLWELISEGNDVIPEDSAGEAILVKWQERVHLTKLAISQLQSNIKKRMEGLKLGDWVVARKLEQLKKDRWITMQLNLCILCEQLVQKLHAHKFKLATLDHAHSTWILDQKTKDIWEDAQADIGDFPDGVLPQWLVDVLVKKGIFIAQEVVNYDDQDGEVEEDIETEDLGFITLIDNVIGDFQ</sequence>
<evidence type="ECO:0000313" key="2">
    <source>
        <dbReference type="Proteomes" id="UP000886523"/>
    </source>
</evidence>
<dbReference type="Proteomes" id="UP000886523">
    <property type="component" value="Unassembled WGS sequence"/>
</dbReference>
<dbReference type="AlphaFoldDB" id="A0A9P6AGH8"/>
<dbReference type="EMBL" id="MU129157">
    <property type="protein sequence ID" value="KAF9505368.1"/>
    <property type="molecule type" value="Genomic_DNA"/>
</dbReference>
<proteinExistence type="predicted"/>
<gene>
    <name evidence="1" type="ORF">BS47DRAFT_1368120</name>
</gene>
<dbReference type="OrthoDB" id="3364670at2759"/>
<dbReference type="PANTHER" id="PTHR33096">
    <property type="entry name" value="CXC2 DOMAIN-CONTAINING PROTEIN"/>
    <property type="match status" value="1"/>
</dbReference>
<dbReference type="PANTHER" id="PTHR33096:SF1">
    <property type="entry name" value="CXC1-LIKE CYSTEINE CLUSTER ASSOCIATED WITH KDZ TRANSPOSASES DOMAIN-CONTAINING PROTEIN"/>
    <property type="match status" value="1"/>
</dbReference>
<reference evidence="1" key="1">
    <citation type="journal article" date="2020" name="Nat. Commun.">
        <title>Large-scale genome sequencing of mycorrhizal fungi provides insights into the early evolution of symbiotic traits.</title>
        <authorList>
            <person name="Miyauchi S."/>
            <person name="Kiss E."/>
            <person name="Kuo A."/>
            <person name="Drula E."/>
            <person name="Kohler A."/>
            <person name="Sanchez-Garcia M."/>
            <person name="Morin E."/>
            <person name="Andreopoulos B."/>
            <person name="Barry K.W."/>
            <person name="Bonito G."/>
            <person name="Buee M."/>
            <person name="Carver A."/>
            <person name="Chen C."/>
            <person name="Cichocki N."/>
            <person name="Clum A."/>
            <person name="Culley D."/>
            <person name="Crous P.W."/>
            <person name="Fauchery L."/>
            <person name="Girlanda M."/>
            <person name="Hayes R.D."/>
            <person name="Keri Z."/>
            <person name="LaButti K."/>
            <person name="Lipzen A."/>
            <person name="Lombard V."/>
            <person name="Magnuson J."/>
            <person name="Maillard F."/>
            <person name="Murat C."/>
            <person name="Nolan M."/>
            <person name="Ohm R.A."/>
            <person name="Pangilinan J."/>
            <person name="Pereira M.F."/>
            <person name="Perotto S."/>
            <person name="Peter M."/>
            <person name="Pfister S."/>
            <person name="Riley R."/>
            <person name="Sitrit Y."/>
            <person name="Stielow J.B."/>
            <person name="Szollosi G."/>
            <person name="Zifcakova L."/>
            <person name="Stursova M."/>
            <person name="Spatafora J.W."/>
            <person name="Tedersoo L."/>
            <person name="Vaario L.M."/>
            <person name="Yamada A."/>
            <person name="Yan M."/>
            <person name="Wang P."/>
            <person name="Xu J."/>
            <person name="Bruns T."/>
            <person name="Baldrian P."/>
            <person name="Vilgalys R."/>
            <person name="Dunand C."/>
            <person name="Henrissat B."/>
            <person name="Grigoriev I.V."/>
            <person name="Hibbett D."/>
            <person name="Nagy L.G."/>
            <person name="Martin F.M."/>
        </authorList>
    </citation>
    <scope>NUCLEOTIDE SEQUENCE</scope>
    <source>
        <strain evidence="1">UP504</strain>
    </source>
</reference>